<keyword evidence="2" id="KW-1185">Reference proteome</keyword>
<dbReference type="InParanoid" id="A0A674HNQ2"/>
<reference evidence="1" key="3">
    <citation type="submission" date="2025-09" db="UniProtKB">
        <authorList>
            <consortium name="Ensembl"/>
        </authorList>
    </citation>
    <scope>IDENTIFICATION</scope>
</reference>
<dbReference type="AlphaFoldDB" id="A0A674HNQ2"/>
<accession>A0A674HNQ2</accession>
<reference evidence="1 2" key="1">
    <citation type="journal article" date="2010" name="Nature">
        <title>The genome of a songbird.</title>
        <authorList>
            <person name="Warren W.C."/>
            <person name="Clayton D.F."/>
            <person name="Ellegren H."/>
            <person name="Arnold A.P."/>
            <person name="Hillier L.W."/>
            <person name="Kunstner A."/>
            <person name="Searle S."/>
            <person name="White S."/>
            <person name="Vilella A.J."/>
            <person name="Fairley S."/>
            <person name="Heger A."/>
            <person name="Kong L."/>
            <person name="Ponting C.P."/>
            <person name="Jarvis E.D."/>
            <person name="Mello C.V."/>
            <person name="Minx P."/>
            <person name="Lovell P."/>
            <person name="Velho T.A."/>
            <person name="Ferris M."/>
            <person name="Balakrishnan C.N."/>
            <person name="Sinha S."/>
            <person name="Blatti C."/>
            <person name="London S.E."/>
            <person name="Li Y."/>
            <person name="Lin Y.C."/>
            <person name="George J."/>
            <person name="Sweedler J."/>
            <person name="Southey B."/>
            <person name="Gunaratne P."/>
            <person name="Watson M."/>
            <person name="Nam K."/>
            <person name="Backstrom N."/>
            <person name="Smeds L."/>
            <person name="Nabholz B."/>
            <person name="Itoh Y."/>
            <person name="Whitney O."/>
            <person name="Pfenning A.R."/>
            <person name="Howard J."/>
            <person name="Volker M."/>
            <person name="Skinner B.M."/>
            <person name="Griffin D.K."/>
            <person name="Ye L."/>
            <person name="McLaren W.M."/>
            <person name="Flicek P."/>
            <person name="Quesada V."/>
            <person name="Velasco G."/>
            <person name="Lopez-Otin C."/>
            <person name="Puente X.S."/>
            <person name="Olender T."/>
            <person name="Lancet D."/>
            <person name="Smit A.F."/>
            <person name="Hubley R."/>
            <person name="Konkel M.K."/>
            <person name="Walker J.A."/>
            <person name="Batzer M.A."/>
            <person name="Gu W."/>
            <person name="Pollock D.D."/>
            <person name="Chen L."/>
            <person name="Cheng Z."/>
            <person name="Eichler E.E."/>
            <person name="Stapley J."/>
            <person name="Slate J."/>
            <person name="Ekblom R."/>
            <person name="Birkhead T."/>
            <person name="Burke T."/>
            <person name="Burt D."/>
            <person name="Scharff C."/>
            <person name="Adam I."/>
            <person name="Richard H."/>
            <person name="Sultan M."/>
            <person name="Soldatov A."/>
            <person name="Lehrach H."/>
            <person name="Edwards S.V."/>
            <person name="Yang S.P."/>
            <person name="Li X."/>
            <person name="Graves T."/>
            <person name="Fulton L."/>
            <person name="Nelson J."/>
            <person name="Chinwalla A."/>
            <person name="Hou S."/>
            <person name="Mardis E.R."/>
            <person name="Wilson R.K."/>
        </authorList>
    </citation>
    <scope>NUCLEOTIDE SEQUENCE [LARGE SCALE GENOMIC DNA]</scope>
</reference>
<reference evidence="1" key="2">
    <citation type="submission" date="2025-08" db="UniProtKB">
        <authorList>
            <consortium name="Ensembl"/>
        </authorList>
    </citation>
    <scope>IDENTIFICATION</scope>
</reference>
<organism evidence="1 2">
    <name type="scientific">Taeniopygia guttata</name>
    <name type="common">Zebra finch</name>
    <name type="synonym">Poephila guttata</name>
    <dbReference type="NCBI Taxonomy" id="59729"/>
    <lineage>
        <taxon>Eukaryota</taxon>
        <taxon>Metazoa</taxon>
        <taxon>Chordata</taxon>
        <taxon>Craniata</taxon>
        <taxon>Vertebrata</taxon>
        <taxon>Euteleostomi</taxon>
        <taxon>Archelosauria</taxon>
        <taxon>Archosauria</taxon>
        <taxon>Dinosauria</taxon>
        <taxon>Saurischia</taxon>
        <taxon>Theropoda</taxon>
        <taxon>Coelurosauria</taxon>
        <taxon>Aves</taxon>
        <taxon>Neognathae</taxon>
        <taxon>Neoaves</taxon>
        <taxon>Telluraves</taxon>
        <taxon>Australaves</taxon>
        <taxon>Passeriformes</taxon>
        <taxon>Passeroidea</taxon>
        <taxon>Estrildidae</taxon>
        <taxon>Estrildinae</taxon>
        <taxon>Taeniopygia</taxon>
    </lineage>
</organism>
<protein>
    <submittedName>
        <fullName evidence="1">Uncharacterized protein</fullName>
    </submittedName>
</protein>
<sequence>METQEYVLLVKNNLDGQQGPAENIRISQTKYISLFYLFHLLLPTFPWNFSHPTIGTEET</sequence>
<evidence type="ECO:0000313" key="2">
    <source>
        <dbReference type="Proteomes" id="UP000007754"/>
    </source>
</evidence>
<dbReference type="Ensembl" id="ENSTGUT00000035776.1">
    <property type="protein sequence ID" value="ENSTGUP00000036247.1"/>
    <property type="gene ID" value="ENSTGUG00000019100.1"/>
</dbReference>
<proteinExistence type="predicted"/>
<dbReference type="Proteomes" id="UP000007754">
    <property type="component" value="Chromosome 4"/>
</dbReference>
<evidence type="ECO:0000313" key="1">
    <source>
        <dbReference type="Ensembl" id="ENSTGUP00000036247.1"/>
    </source>
</evidence>
<name>A0A674HNQ2_TAEGU</name>